<dbReference type="InterPro" id="IPR045272">
    <property type="entry name" value="ANXUR1/2-like"/>
</dbReference>
<dbReference type="PANTHER" id="PTHR27003">
    <property type="entry name" value="OS07G0166700 PROTEIN"/>
    <property type="match status" value="1"/>
</dbReference>
<dbReference type="SUPFAM" id="SSF56112">
    <property type="entry name" value="Protein kinase-like (PK-like)"/>
    <property type="match status" value="1"/>
</dbReference>
<evidence type="ECO:0000259" key="1">
    <source>
        <dbReference type="Pfam" id="PF07714"/>
    </source>
</evidence>
<dbReference type="GO" id="GO:0016301">
    <property type="term" value="F:kinase activity"/>
    <property type="evidence" value="ECO:0007669"/>
    <property type="project" value="UniProtKB-KW"/>
</dbReference>
<sequence length="335" mass="37461">MAPQSFSVFAETAYDCLNEERSRRPDICEVVTRLEKALELQLAHTNMPDMAEDEGKVVRGGIRSKLFVAKTGVVSAEPSIARAETSIVSGLDSSRSKSMPCSSSARLSDVMRGAHFMCDDRSEPETVRARNAIHAEPRPYEGRHDNIVSLLGFCDDCGEMILVYEYASKRSLDLYLNDKDLTWVQRLEICIGAARGLAYLHNPGTIGYCDPLYVETGLPTKESDVYSFGVVLFELLCRRLSIGNNRDERQPLTELVRKCYKQNTMDEIIFGNIKDEINPHSLKAFTTIAYQCLMREQEQRPLMSKVVKVLESALQLQVSNVPPPPSLSRAEPSAS</sequence>
<feature type="domain" description="Serine-threonine/tyrosine-protein kinase catalytic" evidence="1">
    <location>
        <begin position="143"/>
        <end position="204"/>
    </location>
</feature>
<evidence type="ECO:0000313" key="2">
    <source>
        <dbReference type="EMBL" id="GJT06844.1"/>
    </source>
</evidence>
<keyword evidence="2" id="KW-0418">Kinase</keyword>
<dbReference type="InterPro" id="IPR011009">
    <property type="entry name" value="Kinase-like_dom_sf"/>
</dbReference>
<dbReference type="InterPro" id="IPR001245">
    <property type="entry name" value="Ser-Thr/Tyr_kinase_cat_dom"/>
</dbReference>
<proteinExistence type="predicted"/>
<dbReference type="Gene3D" id="1.10.510.10">
    <property type="entry name" value="Transferase(Phosphotransferase) domain 1"/>
    <property type="match status" value="2"/>
</dbReference>
<gene>
    <name evidence="2" type="ORF">Tco_0841306</name>
</gene>
<dbReference type="PANTHER" id="PTHR27003:SF481">
    <property type="entry name" value="CONCANAVALIN A-LIKE LECTIN_GLUCANASE DOMAIN-CONTAINING PROTEIN-RELATED"/>
    <property type="match status" value="1"/>
</dbReference>
<dbReference type="Pfam" id="PF07714">
    <property type="entry name" value="PK_Tyr_Ser-Thr"/>
    <property type="match status" value="2"/>
</dbReference>
<keyword evidence="2" id="KW-0808">Transferase</keyword>
<feature type="domain" description="Serine-threonine/tyrosine-protein kinase catalytic" evidence="1">
    <location>
        <begin position="214"/>
        <end position="310"/>
    </location>
</feature>
<comment type="caution">
    <text evidence="2">The sequence shown here is derived from an EMBL/GenBank/DDBJ whole genome shotgun (WGS) entry which is preliminary data.</text>
</comment>
<evidence type="ECO:0000313" key="3">
    <source>
        <dbReference type="Proteomes" id="UP001151760"/>
    </source>
</evidence>
<dbReference type="Proteomes" id="UP001151760">
    <property type="component" value="Unassembled WGS sequence"/>
</dbReference>
<reference evidence="2" key="1">
    <citation type="journal article" date="2022" name="Int. J. Mol. Sci.">
        <title>Draft Genome of Tanacetum Coccineum: Genomic Comparison of Closely Related Tanacetum-Family Plants.</title>
        <authorList>
            <person name="Yamashiro T."/>
            <person name="Shiraishi A."/>
            <person name="Nakayama K."/>
            <person name="Satake H."/>
        </authorList>
    </citation>
    <scope>NUCLEOTIDE SEQUENCE</scope>
</reference>
<keyword evidence="3" id="KW-1185">Reference proteome</keyword>
<accession>A0ABQ5AXS3</accession>
<organism evidence="2 3">
    <name type="scientific">Tanacetum coccineum</name>
    <dbReference type="NCBI Taxonomy" id="301880"/>
    <lineage>
        <taxon>Eukaryota</taxon>
        <taxon>Viridiplantae</taxon>
        <taxon>Streptophyta</taxon>
        <taxon>Embryophyta</taxon>
        <taxon>Tracheophyta</taxon>
        <taxon>Spermatophyta</taxon>
        <taxon>Magnoliopsida</taxon>
        <taxon>eudicotyledons</taxon>
        <taxon>Gunneridae</taxon>
        <taxon>Pentapetalae</taxon>
        <taxon>asterids</taxon>
        <taxon>campanulids</taxon>
        <taxon>Asterales</taxon>
        <taxon>Asteraceae</taxon>
        <taxon>Asteroideae</taxon>
        <taxon>Anthemideae</taxon>
        <taxon>Anthemidinae</taxon>
        <taxon>Tanacetum</taxon>
    </lineage>
</organism>
<reference evidence="2" key="2">
    <citation type="submission" date="2022-01" db="EMBL/GenBank/DDBJ databases">
        <authorList>
            <person name="Yamashiro T."/>
            <person name="Shiraishi A."/>
            <person name="Satake H."/>
            <person name="Nakayama K."/>
        </authorList>
    </citation>
    <scope>NUCLEOTIDE SEQUENCE</scope>
</reference>
<protein>
    <submittedName>
        <fullName evidence="2">Protein kinase, ATP binding site-containing protein</fullName>
    </submittedName>
</protein>
<dbReference type="EMBL" id="BQNB010012701">
    <property type="protein sequence ID" value="GJT06844.1"/>
    <property type="molecule type" value="Genomic_DNA"/>
</dbReference>
<name>A0ABQ5AXS3_9ASTR</name>